<keyword evidence="4" id="KW-0566">Pantothenate biosynthesis</keyword>
<evidence type="ECO:0000256" key="4">
    <source>
        <dbReference type="ARBA" id="ARBA00022655"/>
    </source>
</evidence>
<dbReference type="EC" id="2.1.2.11" evidence="3"/>
<evidence type="ECO:0000256" key="2">
    <source>
        <dbReference type="ARBA" id="ARBA00011424"/>
    </source>
</evidence>
<reference evidence="6 7" key="1">
    <citation type="submission" date="2018-06" db="EMBL/GenBank/DDBJ databases">
        <authorList>
            <consortium name="Pathogen Informatics"/>
            <person name="Doyle S."/>
        </authorList>
    </citation>
    <scope>NUCLEOTIDE SEQUENCE [LARGE SCALE GENOMIC DNA]</scope>
    <source>
        <strain evidence="6 7">NCTC11820</strain>
    </source>
</reference>
<dbReference type="InterPro" id="IPR003700">
    <property type="entry name" value="Pantoate_hydroxy_MeTrfase"/>
</dbReference>
<gene>
    <name evidence="6" type="primary">panB_3</name>
    <name evidence="6" type="ORF">NCTC11820_02035</name>
</gene>
<dbReference type="Proteomes" id="UP000250245">
    <property type="component" value="Unassembled WGS sequence"/>
</dbReference>
<dbReference type="RefSeq" id="WP_252893315.1">
    <property type="nucleotide sequence ID" value="NZ_UASJ01000008.1"/>
</dbReference>
<evidence type="ECO:0000256" key="1">
    <source>
        <dbReference type="ARBA" id="ARBA00008676"/>
    </source>
</evidence>
<evidence type="ECO:0000256" key="5">
    <source>
        <dbReference type="ARBA" id="ARBA00022679"/>
    </source>
</evidence>
<evidence type="ECO:0000313" key="6">
    <source>
        <dbReference type="EMBL" id="SQC01643.1"/>
    </source>
</evidence>
<dbReference type="GO" id="GO:0005737">
    <property type="term" value="C:cytoplasm"/>
    <property type="evidence" value="ECO:0007669"/>
    <property type="project" value="TreeGrafter"/>
</dbReference>
<dbReference type="SUPFAM" id="SSF51621">
    <property type="entry name" value="Phosphoenolpyruvate/pyruvate domain"/>
    <property type="match status" value="1"/>
</dbReference>
<sequence>MLVRAGAAAVKLEGGRRILPQVKAIVNAGINVMGHLGFTPQSENHLGGKRLQGRSDAAPELIAGRTGLARRGSVLDCL</sequence>
<dbReference type="GO" id="GO:0015940">
    <property type="term" value="P:pantothenate biosynthetic process"/>
    <property type="evidence" value="ECO:0007669"/>
    <property type="project" value="UniProtKB-KW"/>
</dbReference>
<dbReference type="GO" id="GO:0032259">
    <property type="term" value="P:methylation"/>
    <property type="evidence" value="ECO:0007669"/>
    <property type="project" value="UniProtKB-KW"/>
</dbReference>
<dbReference type="EMBL" id="UASJ01000008">
    <property type="protein sequence ID" value="SQC01643.1"/>
    <property type="molecule type" value="Genomic_DNA"/>
</dbReference>
<dbReference type="Gene3D" id="3.20.20.60">
    <property type="entry name" value="Phosphoenolpyruvate-binding domains"/>
    <property type="match status" value="1"/>
</dbReference>
<keyword evidence="6" id="KW-0489">Methyltransferase</keyword>
<dbReference type="GO" id="GO:0003864">
    <property type="term" value="F:3-methyl-2-oxobutanoate hydroxymethyltransferase activity"/>
    <property type="evidence" value="ECO:0007669"/>
    <property type="project" value="UniProtKB-EC"/>
</dbReference>
<dbReference type="AlphaFoldDB" id="A0A2X3BLW6"/>
<comment type="similarity">
    <text evidence="1">Belongs to the PanB family.</text>
</comment>
<evidence type="ECO:0000313" key="7">
    <source>
        <dbReference type="Proteomes" id="UP000250245"/>
    </source>
</evidence>
<accession>A0A2X3BLW6</accession>
<dbReference type="InterPro" id="IPR040442">
    <property type="entry name" value="Pyrv_kinase-like_dom_sf"/>
</dbReference>
<dbReference type="InterPro" id="IPR015813">
    <property type="entry name" value="Pyrv/PenolPyrv_kinase-like_dom"/>
</dbReference>
<dbReference type="PANTHER" id="PTHR20881:SF0">
    <property type="entry name" value="3-METHYL-2-OXOBUTANOATE HYDROXYMETHYLTRANSFERASE"/>
    <property type="match status" value="1"/>
</dbReference>
<dbReference type="Pfam" id="PF02548">
    <property type="entry name" value="Pantoate_transf"/>
    <property type="match status" value="1"/>
</dbReference>
<evidence type="ECO:0000256" key="3">
    <source>
        <dbReference type="ARBA" id="ARBA00012618"/>
    </source>
</evidence>
<proteinExistence type="inferred from homology"/>
<keyword evidence="5 6" id="KW-0808">Transferase</keyword>
<dbReference type="PANTHER" id="PTHR20881">
    <property type="entry name" value="3-METHYL-2-OXOBUTANOATE HYDROXYMETHYLTRANSFERASE"/>
    <property type="match status" value="1"/>
</dbReference>
<dbReference type="GO" id="GO:0008168">
    <property type="term" value="F:methyltransferase activity"/>
    <property type="evidence" value="ECO:0007669"/>
    <property type="project" value="UniProtKB-KW"/>
</dbReference>
<comment type="subunit">
    <text evidence="2">Homodecamer; pentamer of dimers.</text>
</comment>
<dbReference type="GO" id="GO:0000287">
    <property type="term" value="F:magnesium ion binding"/>
    <property type="evidence" value="ECO:0007669"/>
    <property type="project" value="TreeGrafter"/>
</dbReference>
<protein>
    <recommendedName>
        <fullName evidence="3">3-methyl-2-oxobutanoate hydroxymethyltransferase</fullName>
        <ecNumber evidence="3">2.1.2.11</ecNumber>
    </recommendedName>
</protein>
<organism evidence="6 7">
    <name type="scientific">Mobiluncus curtisii</name>
    <dbReference type="NCBI Taxonomy" id="2051"/>
    <lineage>
        <taxon>Bacteria</taxon>
        <taxon>Bacillati</taxon>
        <taxon>Actinomycetota</taxon>
        <taxon>Actinomycetes</taxon>
        <taxon>Actinomycetales</taxon>
        <taxon>Actinomycetaceae</taxon>
        <taxon>Mobiluncus</taxon>
    </lineage>
</organism>
<name>A0A2X3BLW6_9ACTO</name>